<accession>A0ABN6GL98</accession>
<keyword evidence="2" id="KW-1185">Reference proteome</keyword>
<sequence>MRKNFLKTVFGFIFFAFLCIAIPKVFTNKTSQYKTTSNLTLGSVMTVKQIDREYNPKNGDMKLIYAIHDIGNTDDAKKADTVDTLSQLGTSNTLALLTQSNFKVTIKSIAGYKYKTEITKYGDDLVIVKAKKVATNFKIAKVSISVNQDGDSDETQEASHYVLQNDFKQHTIDFSNQQNKQVYLKNEIENINTYIKRSKVVENNLNKEKRSNLSMIKKIKAQRQYDTEDERQDHMKNIDSYKQKVFDLNGDIKTVQQKRKDWKDKIIDLTDDLPQK</sequence>
<gene>
    <name evidence="1" type="ORF">LTWDN19_21230</name>
</gene>
<dbReference type="RefSeq" id="WP_089535215.1">
    <property type="nucleotide sequence ID" value="NZ_AP024686.1"/>
</dbReference>
<organism evidence="1 2">
    <name type="scientific">Latilactobacillus curvatus</name>
    <name type="common">Lactobacillus curvatus</name>
    <dbReference type="NCBI Taxonomy" id="28038"/>
    <lineage>
        <taxon>Bacteria</taxon>
        <taxon>Bacillati</taxon>
        <taxon>Bacillota</taxon>
        <taxon>Bacilli</taxon>
        <taxon>Lactobacillales</taxon>
        <taxon>Lactobacillaceae</taxon>
        <taxon>Latilactobacillus</taxon>
    </lineage>
</organism>
<name>A0ABN6GL98_LATCU</name>
<protein>
    <submittedName>
        <fullName evidence="1">Uncharacterized protein</fullName>
    </submittedName>
</protein>
<reference evidence="1 2" key="1">
    <citation type="submission" date="2021-05" db="EMBL/GenBank/DDBJ databases">
        <title>Complete Genome Sequence of Latilactobacillus sp. Strain WDN19, a High D-Aspartate-producing Lactic Acid Bacterium Isolated from a Japanese Pickle.</title>
        <authorList>
            <person name="Kajitani K."/>
            <person name="Takahashi S."/>
        </authorList>
    </citation>
    <scope>NUCLEOTIDE SEQUENCE [LARGE SCALE GENOMIC DNA]</scope>
    <source>
        <strain evidence="1 2">WDN19</strain>
        <plasmid evidence="1 2">WDN19_con2</plasmid>
    </source>
</reference>
<dbReference type="EMBL" id="AP024686">
    <property type="protein sequence ID" value="BCX31556.1"/>
    <property type="molecule type" value="Genomic_DNA"/>
</dbReference>
<proteinExistence type="predicted"/>
<dbReference type="Proteomes" id="UP000825100">
    <property type="component" value="Plasmid WDN19_con2"/>
</dbReference>
<keyword evidence="1" id="KW-0614">Plasmid</keyword>
<evidence type="ECO:0000313" key="1">
    <source>
        <dbReference type="EMBL" id="BCX31556.1"/>
    </source>
</evidence>
<evidence type="ECO:0000313" key="2">
    <source>
        <dbReference type="Proteomes" id="UP000825100"/>
    </source>
</evidence>
<geneLocation type="plasmid" evidence="1 2">
    <name>WDN19_con2</name>
</geneLocation>